<protein>
    <recommendedName>
        <fullName evidence="2">WW domain-containing protein</fullName>
    </recommendedName>
</protein>
<feature type="region of interest" description="Disordered" evidence="1">
    <location>
        <begin position="79"/>
        <end position="115"/>
    </location>
</feature>
<dbReference type="EMBL" id="JAGFBS010000003">
    <property type="protein sequence ID" value="KAG6380376.1"/>
    <property type="molecule type" value="Genomic_DNA"/>
</dbReference>
<dbReference type="Pfam" id="PF00397">
    <property type="entry name" value="WW"/>
    <property type="match status" value="1"/>
</dbReference>
<proteinExistence type="predicted"/>
<feature type="domain" description="WW" evidence="2">
    <location>
        <begin position="54"/>
        <end position="82"/>
    </location>
</feature>
<dbReference type="AlphaFoldDB" id="A0A8I3AFF5"/>
<organism evidence="3 4">
    <name type="scientific">Boletus reticuloceps</name>
    <dbReference type="NCBI Taxonomy" id="495285"/>
    <lineage>
        <taxon>Eukaryota</taxon>
        <taxon>Fungi</taxon>
        <taxon>Dikarya</taxon>
        <taxon>Basidiomycota</taxon>
        <taxon>Agaricomycotina</taxon>
        <taxon>Agaricomycetes</taxon>
        <taxon>Agaricomycetidae</taxon>
        <taxon>Boletales</taxon>
        <taxon>Boletineae</taxon>
        <taxon>Boletaceae</taxon>
        <taxon>Boletoideae</taxon>
        <taxon>Boletus</taxon>
    </lineage>
</organism>
<feature type="region of interest" description="Disordered" evidence="1">
    <location>
        <begin position="1"/>
        <end position="41"/>
    </location>
</feature>
<dbReference type="InterPro" id="IPR036020">
    <property type="entry name" value="WW_dom_sf"/>
</dbReference>
<evidence type="ECO:0000313" key="4">
    <source>
        <dbReference type="Proteomes" id="UP000683000"/>
    </source>
</evidence>
<evidence type="ECO:0000256" key="1">
    <source>
        <dbReference type="SAM" id="MobiDB-lite"/>
    </source>
</evidence>
<reference evidence="3" key="1">
    <citation type="submission" date="2021-03" db="EMBL/GenBank/DDBJ databases">
        <title>Evolutionary innovations through gain and loss of genes in the ectomycorrhizal Boletales.</title>
        <authorList>
            <person name="Wu G."/>
            <person name="Miyauchi S."/>
            <person name="Morin E."/>
            <person name="Yang Z.-L."/>
            <person name="Xu J."/>
            <person name="Martin F.M."/>
        </authorList>
    </citation>
    <scope>NUCLEOTIDE SEQUENCE</scope>
    <source>
        <strain evidence="3">BR01</strain>
    </source>
</reference>
<accession>A0A8I3AFF5</accession>
<feature type="compositionally biased region" description="Low complexity" evidence="1">
    <location>
        <begin position="1"/>
        <end position="10"/>
    </location>
</feature>
<dbReference type="Proteomes" id="UP000683000">
    <property type="component" value="Unassembled WGS sequence"/>
</dbReference>
<dbReference type="Gene3D" id="2.20.70.10">
    <property type="match status" value="1"/>
</dbReference>
<dbReference type="InterPro" id="IPR001202">
    <property type="entry name" value="WW_dom"/>
</dbReference>
<sequence>MSSPSPASSGDSKETGDKPQSSPEPEQEPKESVKKPLSTTIPLPPSASLSVGAWQAIFSSQHNAYYFYNTSTAETTWVNPIQSSPSDPSSSTCAQDTAADPQASGPDGNVNPNPYDPNSIEARAIAAGIDPSLAHLDPSLAGPSSLAHAGSFTAKFNARTGAFTAADARAPSHLSEYERMKRMSEFYFDVGSGKKMWNAGMQRRYRREARRGSGRRRRTW</sequence>
<keyword evidence="4" id="KW-1185">Reference proteome</keyword>
<dbReference type="SUPFAM" id="SSF51045">
    <property type="entry name" value="WW domain"/>
    <property type="match status" value="1"/>
</dbReference>
<evidence type="ECO:0000259" key="2">
    <source>
        <dbReference type="PROSITE" id="PS50020"/>
    </source>
</evidence>
<dbReference type="PROSITE" id="PS01159">
    <property type="entry name" value="WW_DOMAIN_1"/>
    <property type="match status" value="1"/>
</dbReference>
<name>A0A8I3AFF5_9AGAM</name>
<dbReference type="PROSITE" id="PS50020">
    <property type="entry name" value="WW_DOMAIN_2"/>
    <property type="match status" value="1"/>
</dbReference>
<gene>
    <name evidence="3" type="ORF">JVT61DRAFT_8490</name>
</gene>
<dbReference type="OrthoDB" id="2444812at2759"/>
<comment type="caution">
    <text evidence="3">The sequence shown here is derived from an EMBL/GenBank/DDBJ whole genome shotgun (WGS) entry which is preliminary data.</text>
</comment>
<evidence type="ECO:0000313" key="3">
    <source>
        <dbReference type="EMBL" id="KAG6380376.1"/>
    </source>
</evidence>